<feature type="compositionally biased region" description="Acidic residues" evidence="1">
    <location>
        <begin position="451"/>
        <end position="464"/>
    </location>
</feature>
<dbReference type="InterPro" id="IPR018827">
    <property type="entry name" value="YTP1_C"/>
</dbReference>
<dbReference type="InterPro" id="IPR018825">
    <property type="entry name" value="DUF2427"/>
</dbReference>
<evidence type="ECO:0000256" key="3">
    <source>
        <dbReference type="SAM" id="SignalP"/>
    </source>
</evidence>
<dbReference type="Pfam" id="PF10348">
    <property type="entry name" value="DUF2427"/>
    <property type="match status" value="1"/>
</dbReference>
<feature type="transmembrane region" description="Helical" evidence="2">
    <location>
        <begin position="178"/>
        <end position="202"/>
    </location>
</feature>
<feature type="transmembrane region" description="Helical" evidence="2">
    <location>
        <begin position="377"/>
        <end position="398"/>
    </location>
</feature>
<dbReference type="AlphaFoldDB" id="A0A9W8HMA3"/>
<dbReference type="PANTHER" id="PTHR31685:SF2">
    <property type="entry name" value="PROTEIN YTP1"/>
    <property type="match status" value="1"/>
</dbReference>
<dbReference type="EMBL" id="JANBUM010000004">
    <property type="protein sequence ID" value="KAJ2788129.1"/>
    <property type="molecule type" value="Genomic_DNA"/>
</dbReference>
<gene>
    <name evidence="6" type="ORF">GGI15_000150</name>
</gene>
<keyword evidence="2" id="KW-1133">Transmembrane helix</keyword>
<dbReference type="OrthoDB" id="4137487at2759"/>
<keyword evidence="2" id="KW-0812">Transmembrane</keyword>
<protein>
    <recommendedName>
        <fullName evidence="8">Cytochrome b561 domain-containing protein</fullName>
    </recommendedName>
</protein>
<feature type="transmembrane region" description="Helical" evidence="2">
    <location>
        <begin position="105"/>
        <end position="125"/>
    </location>
</feature>
<feature type="transmembrane region" description="Helical" evidence="2">
    <location>
        <begin position="46"/>
        <end position="65"/>
    </location>
</feature>
<comment type="caution">
    <text evidence="6">The sequence shown here is derived from an EMBL/GenBank/DDBJ whole genome shotgun (WGS) entry which is preliminary data.</text>
</comment>
<accession>A0A9W8HMA3</accession>
<keyword evidence="7" id="KW-1185">Reference proteome</keyword>
<keyword evidence="2" id="KW-0472">Membrane</keyword>
<evidence type="ECO:0000256" key="2">
    <source>
        <dbReference type="SAM" id="Phobius"/>
    </source>
</evidence>
<organism evidence="6 7">
    <name type="scientific">Coemansia interrupta</name>
    <dbReference type="NCBI Taxonomy" id="1126814"/>
    <lineage>
        <taxon>Eukaryota</taxon>
        <taxon>Fungi</taxon>
        <taxon>Fungi incertae sedis</taxon>
        <taxon>Zoopagomycota</taxon>
        <taxon>Kickxellomycotina</taxon>
        <taxon>Kickxellomycetes</taxon>
        <taxon>Kickxellales</taxon>
        <taxon>Kickxellaceae</taxon>
        <taxon>Coemansia</taxon>
    </lineage>
</organism>
<evidence type="ECO:0000259" key="5">
    <source>
        <dbReference type="Pfam" id="PF10355"/>
    </source>
</evidence>
<feature type="transmembrane region" description="Helical" evidence="2">
    <location>
        <begin position="72"/>
        <end position="93"/>
    </location>
</feature>
<keyword evidence="3" id="KW-0732">Signal</keyword>
<dbReference type="Gene3D" id="1.20.120.1770">
    <property type="match status" value="1"/>
</dbReference>
<feature type="transmembrane region" description="Helical" evidence="2">
    <location>
        <begin position="145"/>
        <end position="166"/>
    </location>
</feature>
<proteinExistence type="predicted"/>
<evidence type="ECO:0000259" key="4">
    <source>
        <dbReference type="Pfam" id="PF10348"/>
    </source>
</evidence>
<dbReference type="CDD" id="cd08760">
    <property type="entry name" value="Cyt_b561_FRRS1_like"/>
    <property type="match status" value="1"/>
</dbReference>
<dbReference type="PANTHER" id="PTHR31685">
    <property type="entry name" value="INTEGRAL MEMBRANE PROTEIN (AFU_ORTHOLOGUE AFUA_6G12730)-RELATED"/>
    <property type="match status" value="1"/>
</dbReference>
<dbReference type="Proteomes" id="UP001140172">
    <property type="component" value="Unassembled WGS sequence"/>
</dbReference>
<feature type="domain" description="DUF2427" evidence="4">
    <location>
        <begin position="29"/>
        <end position="126"/>
    </location>
</feature>
<feature type="region of interest" description="Disordered" evidence="1">
    <location>
        <begin position="448"/>
        <end position="493"/>
    </location>
</feature>
<feature type="signal peptide" evidence="3">
    <location>
        <begin position="1"/>
        <end position="22"/>
    </location>
</feature>
<evidence type="ECO:0000313" key="7">
    <source>
        <dbReference type="Proteomes" id="UP001140172"/>
    </source>
</evidence>
<feature type="domain" description="Protein YTP1-like C-terminal" evidence="5">
    <location>
        <begin position="154"/>
        <end position="396"/>
    </location>
</feature>
<evidence type="ECO:0000256" key="1">
    <source>
        <dbReference type="SAM" id="MobiDB-lite"/>
    </source>
</evidence>
<reference evidence="6" key="1">
    <citation type="submission" date="2022-07" db="EMBL/GenBank/DDBJ databases">
        <title>Phylogenomic reconstructions and comparative analyses of Kickxellomycotina fungi.</title>
        <authorList>
            <person name="Reynolds N.K."/>
            <person name="Stajich J.E."/>
            <person name="Barry K."/>
            <person name="Grigoriev I.V."/>
            <person name="Crous P."/>
            <person name="Smith M.E."/>
        </authorList>
    </citation>
    <scope>NUCLEOTIDE SEQUENCE</scope>
    <source>
        <strain evidence="6">BCRC 34489</strain>
    </source>
</reference>
<evidence type="ECO:0008006" key="8">
    <source>
        <dbReference type="Google" id="ProtNLM"/>
    </source>
</evidence>
<name>A0A9W8HMA3_9FUNG</name>
<feature type="transmembrane region" description="Helical" evidence="2">
    <location>
        <begin position="275"/>
        <end position="292"/>
    </location>
</feature>
<dbReference type="Pfam" id="PF10355">
    <property type="entry name" value="Ytp1"/>
    <property type="match status" value="1"/>
</dbReference>
<evidence type="ECO:0000313" key="6">
    <source>
        <dbReference type="EMBL" id="KAJ2788129.1"/>
    </source>
</evidence>
<feature type="chain" id="PRO_5040899777" description="Cytochrome b561 domain-containing protein" evidence="3">
    <location>
        <begin position="23"/>
        <end position="493"/>
    </location>
</feature>
<sequence length="493" mass="54918">MRQDTVLSLLLVAAAQSSLVRAHDHHGANMNFDAGEPIGGVLKLHIFLMSIAFGVLFPIGFVLGLRKHRLHVPVQSAGGVLAIIGFVLGHAHGGRAFKENAHSKFSWFMLWLLVAQLGAGIYLKLHTEKRFNDVVRPYIRIAHKYMAITMIVTTYVQVLLGVVAWLGYCYDGYLGQCLAHLIMGSSFLAYGIWLLLLVRLAGPWLSKFGRSPELYDSAMIMVWGLFNTFTEHGFIEKAHGWSHKDLQHTSMGVIWFCGGLLSTYMLRKAEYKERSLFPSIILIFTGAAMAAHEQDTEFSTKVHFVFGFSLVLAGLTRCIEIMLITTGLIRTDTKEPNPFQYIPVFFLCHSGMAFMSANKESVTAVGNMGIDIGTFSLGYLSISFLLFFYAYFLMQLFSELGKHSDKDMALPTAADGMIYQTVGQQDIEMSVTSPPALRNRVHGDSHVLFNADDDHDTDSDDDNDGFERQDAHGIVIRNSRSSDSIELEPVHSN</sequence>
<feature type="transmembrane region" description="Helical" evidence="2">
    <location>
        <begin position="304"/>
        <end position="329"/>
    </location>
</feature>